<name>A0A060T035_BLAAD</name>
<dbReference type="GO" id="GO:0000127">
    <property type="term" value="C:transcription factor TFIIIC complex"/>
    <property type="evidence" value="ECO:0007669"/>
    <property type="project" value="InterPro"/>
</dbReference>
<feature type="compositionally biased region" description="Polar residues" evidence="6">
    <location>
        <begin position="686"/>
        <end position="713"/>
    </location>
</feature>
<reference evidence="9" key="1">
    <citation type="submission" date="2014-02" db="EMBL/GenBank/DDBJ databases">
        <authorList>
            <person name="Genoscope - CEA"/>
        </authorList>
    </citation>
    <scope>NUCLEOTIDE SEQUENCE</scope>
    <source>
        <strain evidence="9">LS3</strain>
    </source>
</reference>
<evidence type="ECO:0000259" key="7">
    <source>
        <dbReference type="Pfam" id="PF04182"/>
    </source>
</evidence>
<comment type="subcellular location">
    <subcellularLocation>
        <location evidence="1">Nucleus</location>
    </subcellularLocation>
</comment>
<feature type="region of interest" description="Disordered" evidence="6">
    <location>
        <begin position="287"/>
        <end position="344"/>
    </location>
</feature>
<gene>
    <name evidence="9" type="ORF">GNLVRS02_ARAD1C13530g</name>
</gene>
<feature type="domain" description="Transcription factor tau subunit sfc3/Tfc3 C-terminal" evidence="8">
    <location>
        <begin position="992"/>
        <end position="1386"/>
    </location>
</feature>
<feature type="compositionally biased region" description="Basic and acidic residues" evidence="6">
    <location>
        <begin position="875"/>
        <end position="897"/>
    </location>
</feature>
<dbReference type="GO" id="GO:0005634">
    <property type="term" value="C:nucleus"/>
    <property type="evidence" value="ECO:0007669"/>
    <property type="project" value="UniProtKB-SubCell"/>
</dbReference>
<dbReference type="EMBL" id="HG937693">
    <property type="protein sequence ID" value="CDP34485.1"/>
    <property type="molecule type" value="Genomic_DNA"/>
</dbReference>
<evidence type="ECO:0000256" key="6">
    <source>
        <dbReference type="SAM" id="MobiDB-lite"/>
    </source>
</evidence>
<dbReference type="InterPro" id="IPR036390">
    <property type="entry name" value="WH_DNA-bd_sf"/>
</dbReference>
<evidence type="ECO:0000259" key="8">
    <source>
        <dbReference type="Pfam" id="PF20222"/>
    </source>
</evidence>
<feature type="region of interest" description="Disordered" evidence="6">
    <location>
        <begin position="535"/>
        <end position="616"/>
    </location>
</feature>
<keyword evidence="2" id="KW-0597">Phosphoprotein</keyword>
<feature type="region of interest" description="Disordered" evidence="6">
    <location>
        <begin position="866"/>
        <end position="988"/>
    </location>
</feature>
<organism evidence="9">
    <name type="scientific">Blastobotrys adeninivorans</name>
    <name type="common">Yeast</name>
    <name type="synonym">Arxula adeninivorans</name>
    <dbReference type="NCBI Taxonomy" id="409370"/>
    <lineage>
        <taxon>Eukaryota</taxon>
        <taxon>Fungi</taxon>
        <taxon>Dikarya</taxon>
        <taxon>Ascomycota</taxon>
        <taxon>Saccharomycotina</taxon>
        <taxon>Dipodascomycetes</taxon>
        <taxon>Dipodascales</taxon>
        <taxon>Trichomonascaceae</taxon>
        <taxon>Blastobotrys</taxon>
    </lineage>
</organism>
<evidence type="ECO:0000256" key="1">
    <source>
        <dbReference type="ARBA" id="ARBA00004123"/>
    </source>
</evidence>
<dbReference type="InterPro" id="IPR007309">
    <property type="entry name" value="TFIIIC_Bblock-bd"/>
</dbReference>
<evidence type="ECO:0000256" key="3">
    <source>
        <dbReference type="ARBA" id="ARBA00023125"/>
    </source>
</evidence>
<dbReference type="PANTHER" id="PTHR15180">
    <property type="entry name" value="GENERAL TRANSCRIPTION FACTOR 3C POLYPEPTIDE 1"/>
    <property type="match status" value="1"/>
</dbReference>
<feature type="compositionally biased region" description="Basic and acidic residues" evidence="6">
    <location>
        <begin position="973"/>
        <end position="988"/>
    </location>
</feature>
<evidence type="ECO:0000313" key="9">
    <source>
        <dbReference type="EMBL" id="CDP34485.1"/>
    </source>
</evidence>
<protein>
    <submittedName>
        <fullName evidence="9">ARAD1C13530p</fullName>
    </submittedName>
</protein>
<evidence type="ECO:0000256" key="4">
    <source>
        <dbReference type="ARBA" id="ARBA00023163"/>
    </source>
</evidence>
<dbReference type="InterPro" id="IPR044210">
    <property type="entry name" value="Tfc3-like"/>
</dbReference>
<feature type="compositionally biased region" description="Acidic residues" evidence="6">
    <location>
        <begin position="287"/>
        <end position="305"/>
    </location>
</feature>
<keyword evidence="5" id="KW-0539">Nucleus</keyword>
<dbReference type="Pfam" id="PF20222">
    <property type="entry name" value="DUF6581"/>
    <property type="match status" value="1"/>
</dbReference>
<dbReference type="PhylomeDB" id="A0A060T035"/>
<feature type="domain" description="B-block binding subunit of TFIIIC" evidence="7">
    <location>
        <begin position="120"/>
        <end position="188"/>
    </location>
</feature>
<evidence type="ECO:0000256" key="2">
    <source>
        <dbReference type="ARBA" id="ARBA00022553"/>
    </source>
</evidence>
<feature type="region of interest" description="Disordered" evidence="6">
    <location>
        <begin position="629"/>
        <end position="713"/>
    </location>
</feature>
<evidence type="ECO:0000256" key="5">
    <source>
        <dbReference type="ARBA" id="ARBA00023242"/>
    </source>
</evidence>
<feature type="compositionally biased region" description="Polar residues" evidence="6">
    <location>
        <begin position="645"/>
        <end position="677"/>
    </location>
</feature>
<feature type="compositionally biased region" description="Gly residues" evidence="6">
    <location>
        <begin position="307"/>
        <end position="325"/>
    </location>
</feature>
<accession>A0A060T035</accession>
<feature type="compositionally biased region" description="Basic residues" evidence="6">
    <location>
        <begin position="549"/>
        <end position="558"/>
    </location>
</feature>
<feature type="compositionally biased region" description="Polar residues" evidence="6">
    <location>
        <begin position="902"/>
        <end position="911"/>
    </location>
</feature>
<proteinExistence type="predicted"/>
<dbReference type="InterPro" id="IPR046488">
    <property type="entry name" value="Sfc3/Tfc3_C"/>
</dbReference>
<dbReference type="PANTHER" id="PTHR15180:SF1">
    <property type="entry name" value="GENERAL TRANSCRIPTION FACTOR 3C POLYPEPTIDE 1"/>
    <property type="match status" value="1"/>
</dbReference>
<dbReference type="GO" id="GO:0003677">
    <property type="term" value="F:DNA binding"/>
    <property type="evidence" value="ECO:0007669"/>
    <property type="project" value="UniProtKB-KW"/>
</dbReference>
<reference evidence="9" key="2">
    <citation type="submission" date="2014-06" db="EMBL/GenBank/DDBJ databases">
        <title>The complete genome of Blastobotrys (Arxula) adeninivorans LS3 - a yeast of biotechnological interest.</title>
        <authorList>
            <person name="Kunze G."/>
            <person name="Gaillardin C."/>
            <person name="Czernicka M."/>
            <person name="Durrens P."/>
            <person name="Martin T."/>
            <person name="Boer E."/>
            <person name="Gabaldon T."/>
            <person name="Cruz J."/>
            <person name="Talla E."/>
            <person name="Marck C."/>
            <person name="Goffeau A."/>
            <person name="Barbe V."/>
            <person name="Baret P."/>
            <person name="Baronian K."/>
            <person name="Beier S."/>
            <person name="Bleykasten C."/>
            <person name="Bode R."/>
            <person name="Casaregola S."/>
            <person name="Despons L."/>
            <person name="Fairhead C."/>
            <person name="Giersberg M."/>
            <person name="Gierski P."/>
            <person name="Hahnel U."/>
            <person name="Hartmann A."/>
            <person name="Jankowska D."/>
            <person name="Jubin C."/>
            <person name="Jung P."/>
            <person name="Lafontaine I."/>
            <person name="Leh-Louis V."/>
            <person name="Lemaire M."/>
            <person name="Marcet-Houben M."/>
            <person name="Mascher M."/>
            <person name="Morel G."/>
            <person name="Richard G.-F."/>
            <person name="Riechen J."/>
            <person name="Sacerdot C."/>
            <person name="Sarkar A."/>
            <person name="Savel G."/>
            <person name="Schacherer J."/>
            <person name="Sherman D."/>
            <person name="Straub M.-L."/>
            <person name="Stein N."/>
            <person name="Thierry A."/>
            <person name="Trautwein-Schult A."/>
            <person name="Westhof E."/>
            <person name="Worch S."/>
            <person name="Dujon B."/>
            <person name="Souciet J.-L."/>
            <person name="Wincker P."/>
            <person name="Scholz U."/>
            <person name="Neuveglise N."/>
        </authorList>
    </citation>
    <scope>NUCLEOTIDE SEQUENCE</scope>
    <source>
        <strain evidence="9">LS3</strain>
    </source>
</reference>
<dbReference type="GO" id="GO:0006384">
    <property type="term" value="P:transcription initiation at RNA polymerase III promoter"/>
    <property type="evidence" value="ECO:0007669"/>
    <property type="project" value="InterPro"/>
</dbReference>
<dbReference type="Pfam" id="PF04182">
    <property type="entry name" value="B-block_TFIIIC"/>
    <property type="match status" value="1"/>
</dbReference>
<keyword evidence="3" id="KW-0238">DNA-binding</keyword>
<sequence>MASSPVISPDRLVDYLVESLAYNGDIGASLPELWAFVSERISVELSPEFKRIVWHWLVQQEGHVIVAIDGEPLEYEEAIQGVDHIAEKYGGEDKIRVYASEEDQWVKLTGRPKEGNPIGPFPFKLLCAVSRSRSRGITSVEIAKETGQDPRSIHGRVSLLIDYGLVQRFPIVHGGMSTHLTVYRKFVEHNRQATSQNRESGVGIDMNELKRAIVTAVKQAKNGLRQHDDLKRELGFDRTHRTQIIFASRVRQLESLGYVRRVVVKRSGHPEDRFRCIKFVKDLPEVEQVDDSADESDDNLFDEINEGGAGTGAAGSGGASGGPNGGARSSTPLEGEGSSVLNPSELESDAIKVEEDAEAASEAVANRQGVSFNLFYPLEHQVYTVIHNSGIQGVPAMKLCDHIVGSTYSRIFSRFLDTVVDKLPGKGSAPKKKGKATGQPPHLEHLNIIRGIDFSARMKFYRYFTQVAYCQYVNKEPNPHWGEFKQPDLRGSAGSVQELENRNKKPLPGLMEVYSENGHLVPLFHGEKGKISGGSVVVAAPKTPVTSTGKKRGRPRKRPLSDDESTPVQTQGKKRGRKPKVSQIEQLDQAAQPEQAAQSDQLNQVSSVGQDAEGNVGNVTDVTAITDTPMTEPTLNSALLPGSAISDTPTQVSNSVASEQPPQANETPITQSAQETPETVDEPVLDSTQQETGENGDRSTPTPIYRSTPSNGEKTAWYRELKKKRAYEGEISFAAMKRQNNIMEIVKMDNGMTEGGNSLVKRLAKEFPNTSAVDRKTMEREVDALEGQNKLVVLSFTVSNGREKFKKFLLIDPTVVDPESERVAQEKQRLIETGKNRNAVASTPATEIAVEENDFQYYMGLPKKLLPRTQSASSKENRTMSRLAKTDKERRAKERPLRPKVSQAQQPSAETQAVPGTDEYAELARLAGMSAGITPSTPTSATKRRRRRTAADTSDPLASLSEGLIKRRTPSSVDRKPKAKPEKREQKAKVVRRKLEKLDSDTFYRVVIIVRSLYYNSLGTISWDAVVQCLPMLTVDMAKAKWPRIRDMYGGTAGMHKATQRWESLFLKSYEQGVLPIIEDDDYDILYYASFWRSCDKEVDESTSPWLCKTRAETEEKYEVSVDDVIEPLEGVYSSPSMVRTGEIMTNCSLSYATKRANVHDNRDVVKAKQAIKAIIATDNSLYDTGKAKQILDDLGEQVCTSAIMELEREKSIIYLAKSREKFAPGRNFWFSDRFLNPLQLKYPETILDEATEFEKTLLGAVSSKKGLIMSRAAPDSSLVCILDFIAYRLADFVRVNMSIGSLLSDGYKSRLIEKDKLDCDIVLRNRENVAVEAMTRPQVPEPLAQPGGNIWTGVTGDLNKDIWTKLVRFMLLSITMRPGTTAEVLFYKVRPILTVEEVEELLNWLCQRQCIRSGPCDGYWVEPRWYSNVLT</sequence>
<dbReference type="SUPFAM" id="SSF46785">
    <property type="entry name" value="Winged helix' DNA-binding domain"/>
    <property type="match status" value="1"/>
</dbReference>
<feature type="compositionally biased region" description="Polar residues" evidence="6">
    <location>
        <begin position="595"/>
        <end position="609"/>
    </location>
</feature>
<dbReference type="GO" id="GO:0042791">
    <property type="term" value="P:5S class rRNA transcription by RNA polymerase III"/>
    <property type="evidence" value="ECO:0007669"/>
    <property type="project" value="TreeGrafter"/>
</dbReference>
<feature type="region of interest" description="Disordered" evidence="6">
    <location>
        <begin position="483"/>
        <end position="502"/>
    </location>
</feature>
<keyword evidence="4" id="KW-0804">Transcription</keyword>